<feature type="region of interest" description="Disordered" evidence="4">
    <location>
        <begin position="1"/>
        <end position="27"/>
    </location>
</feature>
<protein>
    <recommendedName>
        <fullName evidence="2">alanine dehydrogenase</fullName>
        <ecNumber evidence="2">1.4.1.1</ecNumber>
    </recommendedName>
</protein>
<organism evidence="7 8">
    <name type="scientific">Salinivirga cyanobacteriivorans</name>
    <dbReference type="NCBI Taxonomy" id="1307839"/>
    <lineage>
        <taxon>Bacteria</taxon>
        <taxon>Pseudomonadati</taxon>
        <taxon>Bacteroidota</taxon>
        <taxon>Bacteroidia</taxon>
        <taxon>Bacteroidales</taxon>
        <taxon>Salinivirgaceae</taxon>
        <taxon>Salinivirga</taxon>
    </lineage>
</organism>
<evidence type="ECO:0000256" key="4">
    <source>
        <dbReference type="SAM" id="MobiDB-lite"/>
    </source>
</evidence>
<evidence type="ECO:0000313" key="8">
    <source>
        <dbReference type="Proteomes" id="UP000064893"/>
    </source>
</evidence>
<reference evidence="7 8" key="1">
    <citation type="submission" date="2015-11" db="EMBL/GenBank/DDBJ databases">
        <title>Description and complete genome sequence of a novel strain predominating in hypersaline microbial mats and representing a new family of the Bacteriodetes phylum.</title>
        <authorList>
            <person name="Spring S."/>
            <person name="Bunk B."/>
            <person name="Sproer C."/>
            <person name="Klenk H.-P."/>
        </authorList>
    </citation>
    <scope>NUCLEOTIDE SEQUENCE [LARGE SCALE GENOMIC DNA]</scope>
    <source>
        <strain evidence="7 8">L21-Spi-D4</strain>
    </source>
</reference>
<dbReference type="GO" id="GO:0005886">
    <property type="term" value="C:plasma membrane"/>
    <property type="evidence" value="ECO:0007669"/>
    <property type="project" value="TreeGrafter"/>
</dbReference>
<dbReference type="PANTHER" id="PTHR42795:SF1">
    <property type="entry name" value="ALANINE DEHYDROGENASE"/>
    <property type="match status" value="1"/>
</dbReference>
<dbReference type="Pfam" id="PF01262">
    <property type="entry name" value="AlaDh_PNT_C"/>
    <property type="match status" value="1"/>
</dbReference>
<evidence type="ECO:0000259" key="5">
    <source>
        <dbReference type="SMART" id="SM01002"/>
    </source>
</evidence>
<dbReference type="SMART" id="SM01002">
    <property type="entry name" value="AlaDh_PNT_C"/>
    <property type="match status" value="1"/>
</dbReference>
<keyword evidence="8" id="KW-1185">Reference proteome</keyword>
<keyword evidence="3 7" id="KW-0560">Oxidoreductase</keyword>
<dbReference type="EMBL" id="CP013118">
    <property type="protein sequence ID" value="ALO15961.1"/>
    <property type="molecule type" value="Genomic_DNA"/>
</dbReference>
<comment type="similarity">
    <text evidence="1">Belongs to the AlaDH/PNT family.</text>
</comment>
<evidence type="ECO:0000256" key="1">
    <source>
        <dbReference type="ARBA" id="ARBA00005689"/>
    </source>
</evidence>
<accession>A0A0S2I0M4</accession>
<feature type="domain" description="Alanine dehydrogenase/pyridine nucleotide transhydrogenase N-terminal" evidence="6">
    <location>
        <begin position="37"/>
        <end position="171"/>
    </location>
</feature>
<dbReference type="SUPFAM" id="SSF51735">
    <property type="entry name" value="NAD(P)-binding Rossmann-fold domains"/>
    <property type="match status" value="1"/>
</dbReference>
<dbReference type="STRING" id="1307839.L21SP5_02329"/>
<dbReference type="InterPro" id="IPR007698">
    <property type="entry name" value="AlaDH/PNT_NAD(H)-bd"/>
</dbReference>
<dbReference type="CDD" id="cd05305">
    <property type="entry name" value="L-AlaDH"/>
    <property type="match status" value="1"/>
</dbReference>
<feature type="domain" description="Alanine dehydrogenase/pyridine nucleotide transhydrogenase NAD(H)-binding" evidence="5">
    <location>
        <begin position="183"/>
        <end position="330"/>
    </location>
</feature>
<dbReference type="Pfam" id="PF05222">
    <property type="entry name" value="AlaDh_PNT_N"/>
    <property type="match status" value="1"/>
</dbReference>
<dbReference type="InterPro" id="IPR007886">
    <property type="entry name" value="AlaDH/PNT_N"/>
</dbReference>
<dbReference type="KEGG" id="blq:L21SP5_02329"/>
<dbReference type="PATRIC" id="fig|1307839.3.peg.2449"/>
<dbReference type="InterPro" id="IPR008141">
    <property type="entry name" value="Ala_DH"/>
</dbReference>
<evidence type="ECO:0000259" key="6">
    <source>
        <dbReference type="SMART" id="SM01003"/>
    </source>
</evidence>
<dbReference type="SMART" id="SM01003">
    <property type="entry name" value="AlaDh_PNT_N"/>
    <property type="match status" value="1"/>
</dbReference>
<dbReference type="GO" id="GO:0042853">
    <property type="term" value="P:L-alanine catabolic process"/>
    <property type="evidence" value="ECO:0007669"/>
    <property type="project" value="InterPro"/>
</dbReference>
<name>A0A0S2I0M4_9BACT</name>
<dbReference type="RefSeq" id="WP_057953375.1">
    <property type="nucleotide sequence ID" value="NZ_CP013118.1"/>
</dbReference>
<dbReference type="Gene3D" id="3.40.50.720">
    <property type="entry name" value="NAD(P)-binding Rossmann-like Domain"/>
    <property type="match status" value="2"/>
</dbReference>
<dbReference type="InterPro" id="IPR036291">
    <property type="entry name" value="NAD(P)-bd_dom_sf"/>
</dbReference>
<dbReference type="Proteomes" id="UP000064893">
    <property type="component" value="Chromosome"/>
</dbReference>
<proteinExistence type="inferred from homology"/>
<dbReference type="SUPFAM" id="SSF52283">
    <property type="entry name" value="Formate/glycerate dehydrogenase catalytic domain-like"/>
    <property type="match status" value="1"/>
</dbReference>
<sequence>MEDSKNFSTKVSFEKNALMPQEEKLEQKKKRKNLIIGVPKESSPNENRVSLAPHAVELLLKHNHRVIIEKDAGLSANFKDHEYSELGGEIVKSAKEVFQADLIIKVAPLSKKEIGMLKGKQLIISSLQISTQDQEYFGLLQQKKVTALAYEFIKNRNDLVFPITESMSEISGSTSILIAAEYLSNVNNGKGEMLGGISGVSPTDIVVLGATTAGEFAVRTALGLGATVKVYDQSIARLRQLQRDLGQQVFTSIIQPRVVKKALKTADVVIGALPMEEEVPFLVSEEAVMNMKPNSVIIDIGIDHGGCFETSKVSTHKQPTFKKYNVVHYCVPNIPSRVARTASYALSNIFGPMLLEVGECGSLRQLIREHKGIRNGVYLYNGILTKERIGRRFGIDSRDIDLLMAAF</sequence>
<gene>
    <name evidence="7" type="primary">ald</name>
    <name evidence="7" type="ORF">L21SP5_02329</name>
</gene>
<dbReference type="AlphaFoldDB" id="A0A0S2I0M4"/>
<dbReference type="EC" id="1.4.1.1" evidence="2"/>
<evidence type="ECO:0000313" key="7">
    <source>
        <dbReference type="EMBL" id="ALO15961.1"/>
    </source>
</evidence>
<evidence type="ECO:0000256" key="3">
    <source>
        <dbReference type="ARBA" id="ARBA00023002"/>
    </source>
</evidence>
<feature type="compositionally biased region" description="Polar residues" evidence="4">
    <location>
        <begin position="1"/>
        <end position="11"/>
    </location>
</feature>
<dbReference type="PANTHER" id="PTHR42795">
    <property type="entry name" value="ALANINE DEHYDROGENASE"/>
    <property type="match status" value="1"/>
</dbReference>
<dbReference type="OrthoDB" id="9804592at2"/>
<evidence type="ECO:0000256" key="2">
    <source>
        <dbReference type="ARBA" id="ARBA00012897"/>
    </source>
</evidence>
<dbReference type="GO" id="GO:0000286">
    <property type="term" value="F:alanine dehydrogenase activity"/>
    <property type="evidence" value="ECO:0007669"/>
    <property type="project" value="UniProtKB-EC"/>
</dbReference>